<comment type="caution">
    <text evidence="1">The sequence shown here is derived from an EMBL/GenBank/DDBJ whole genome shotgun (WGS) entry which is preliminary data.</text>
</comment>
<evidence type="ECO:0000313" key="2">
    <source>
        <dbReference type="Proteomes" id="UP000651050"/>
    </source>
</evidence>
<organism evidence="1 2">
    <name type="scientific">Caenimonas aquaedulcis</name>
    <dbReference type="NCBI Taxonomy" id="2793270"/>
    <lineage>
        <taxon>Bacteria</taxon>
        <taxon>Pseudomonadati</taxon>
        <taxon>Pseudomonadota</taxon>
        <taxon>Betaproteobacteria</taxon>
        <taxon>Burkholderiales</taxon>
        <taxon>Comamonadaceae</taxon>
        <taxon>Caenimonas</taxon>
    </lineage>
</organism>
<sequence length="85" mass="9261">MRQLPSTVRDALAGFYARQDLPGDGGSTADRWAIAPACVRITLPNFAWRAKALPVHDLHHLLTGYECSPWMTMPFAALAPTLALA</sequence>
<reference evidence="1" key="1">
    <citation type="submission" date="2020-11" db="EMBL/GenBank/DDBJ databases">
        <title>Bacterial whole genome sequence for Caenimonas sp. DR4.4.</title>
        <authorList>
            <person name="Le V."/>
            <person name="Ko S.-R."/>
            <person name="Ahn C.-Y."/>
            <person name="Oh H.-M."/>
        </authorList>
    </citation>
    <scope>NUCLEOTIDE SEQUENCE</scope>
    <source>
        <strain evidence="1">DR4.4</strain>
    </source>
</reference>
<name>A0A931H5H6_9BURK</name>
<gene>
    <name evidence="1" type="ORF">I5803_12865</name>
</gene>
<accession>A0A931H5H6</accession>
<proteinExistence type="predicted"/>
<dbReference type="RefSeq" id="WP_196986741.1">
    <property type="nucleotide sequence ID" value="NZ_JADWYS010000001.1"/>
</dbReference>
<dbReference type="EMBL" id="JADWYS010000001">
    <property type="protein sequence ID" value="MBG9388918.1"/>
    <property type="molecule type" value="Genomic_DNA"/>
</dbReference>
<protein>
    <submittedName>
        <fullName evidence="1">Uncharacterized protein</fullName>
    </submittedName>
</protein>
<dbReference type="AlphaFoldDB" id="A0A931H5H6"/>
<keyword evidence="2" id="KW-1185">Reference proteome</keyword>
<dbReference type="Proteomes" id="UP000651050">
    <property type="component" value="Unassembled WGS sequence"/>
</dbReference>
<evidence type="ECO:0000313" key="1">
    <source>
        <dbReference type="EMBL" id="MBG9388918.1"/>
    </source>
</evidence>